<dbReference type="CDD" id="cd00056">
    <property type="entry name" value="ENDO3c"/>
    <property type="match status" value="1"/>
</dbReference>
<gene>
    <name evidence="16" type="ORF">Esi_0164_0008</name>
</gene>
<evidence type="ECO:0000259" key="15">
    <source>
        <dbReference type="SMART" id="SM00478"/>
    </source>
</evidence>
<evidence type="ECO:0000256" key="13">
    <source>
        <dbReference type="RuleBase" id="RU365096"/>
    </source>
</evidence>
<dbReference type="FunFam" id="1.10.340.30:FF:000002">
    <property type="entry name" value="Adenine DNA glycosylase"/>
    <property type="match status" value="1"/>
</dbReference>
<dbReference type="EC" id="3.2.2.31" evidence="3 13"/>
<dbReference type="InterPro" id="IPR011257">
    <property type="entry name" value="DNA_glycosylase"/>
</dbReference>
<dbReference type="PROSITE" id="PS01155">
    <property type="entry name" value="ENDONUCLEASE_III_2"/>
    <property type="match status" value="1"/>
</dbReference>
<dbReference type="PANTHER" id="PTHR42944">
    <property type="entry name" value="ADENINE DNA GLYCOSYLASE"/>
    <property type="match status" value="1"/>
</dbReference>
<evidence type="ECO:0000256" key="4">
    <source>
        <dbReference type="ARBA" id="ARBA00022023"/>
    </source>
</evidence>
<dbReference type="GO" id="GO:0035485">
    <property type="term" value="F:adenine/guanine mispair binding"/>
    <property type="evidence" value="ECO:0007669"/>
    <property type="project" value="TreeGrafter"/>
</dbReference>
<evidence type="ECO:0000256" key="2">
    <source>
        <dbReference type="ARBA" id="ARBA00008343"/>
    </source>
</evidence>
<keyword evidence="17" id="KW-1185">Reference proteome</keyword>
<name>D7FM58_ECTSI</name>
<dbReference type="Pfam" id="PF00633">
    <property type="entry name" value="HHH"/>
    <property type="match status" value="1"/>
</dbReference>
<dbReference type="SMART" id="SM00478">
    <property type="entry name" value="ENDO3c"/>
    <property type="match status" value="1"/>
</dbReference>
<dbReference type="Pfam" id="PF14815">
    <property type="entry name" value="NUDIX_4"/>
    <property type="match status" value="1"/>
</dbReference>
<comment type="catalytic activity">
    <reaction evidence="1 13">
        <text>Hydrolyzes free adenine bases from 7,8-dihydro-8-oxoguanine:adenine mismatched double-stranded DNA, leaving an apurinic site.</text>
        <dbReference type="EC" id="3.2.2.31"/>
    </reaction>
</comment>
<dbReference type="GO" id="GO:0006298">
    <property type="term" value="P:mismatch repair"/>
    <property type="evidence" value="ECO:0007669"/>
    <property type="project" value="TreeGrafter"/>
</dbReference>
<dbReference type="PANTHER" id="PTHR42944:SF1">
    <property type="entry name" value="ADENINE DNA GLYCOSYLASE"/>
    <property type="match status" value="1"/>
</dbReference>
<evidence type="ECO:0000256" key="11">
    <source>
        <dbReference type="ARBA" id="ARBA00023204"/>
    </source>
</evidence>
<dbReference type="GO" id="GO:0034039">
    <property type="term" value="F:8-oxo-7,8-dihydroguanine DNA N-glycosylase activity"/>
    <property type="evidence" value="ECO:0007669"/>
    <property type="project" value="TreeGrafter"/>
</dbReference>
<evidence type="ECO:0000313" key="17">
    <source>
        <dbReference type="Proteomes" id="UP000002630"/>
    </source>
</evidence>
<dbReference type="InParanoid" id="D7FM58"/>
<dbReference type="eggNOG" id="KOG2457">
    <property type="taxonomic scope" value="Eukaryota"/>
</dbReference>
<keyword evidence="6" id="KW-0479">Metal-binding</keyword>
<dbReference type="SUPFAM" id="SSF48150">
    <property type="entry name" value="DNA-glycosylase"/>
    <property type="match status" value="1"/>
</dbReference>
<keyword evidence="5" id="KW-0004">4Fe-4S</keyword>
<organism evidence="16 17">
    <name type="scientific">Ectocarpus siliculosus</name>
    <name type="common">Brown alga</name>
    <name type="synonym">Conferva siliculosa</name>
    <dbReference type="NCBI Taxonomy" id="2880"/>
    <lineage>
        <taxon>Eukaryota</taxon>
        <taxon>Sar</taxon>
        <taxon>Stramenopiles</taxon>
        <taxon>Ochrophyta</taxon>
        <taxon>PX clade</taxon>
        <taxon>Phaeophyceae</taxon>
        <taxon>Ectocarpales</taxon>
        <taxon>Ectocarpaceae</taxon>
        <taxon>Ectocarpus</taxon>
    </lineage>
</organism>
<dbReference type="InterPro" id="IPR003265">
    <property type="entry name" value="HhH-GPD_domain"/>
</dbReference>
<evidence type="ECO:0000256" key="6">
    <source>
        <dbReference type="ARBA" id="ARBA00022723"/>
    </source>
</evidence>
<accession>D7FM58</accession>
<dbReference type="InterPro" id="IPR015797">
    <property type="entry name" value="NUDIX_hydrolase-like_dom_sf"/>
</dbReference>
<dbReference type="GO" id="GO:0000701">
    <property type="term" value="F:purine-specific mismatch base pair DNA N-glycosylase activity"/>
    <property type="evidence" value="ECO:0007669"/>
    <property type="project" value="UniProtKB-EC"/>
</dbReference>
<dbReference type="GO" id="GO:0046872">
    <property type="term" value="F:metal ion binding"/>
    <property type="evidence" value="ECO:0007669"/>
    <property type="project" value="UniProtKB-UniRule"/>
</dbReference>
<feature type="region of interest" description="Disordered" evidence="14">
    <location>
        <begin position="63"/>
        <end position="151"/>
    </location>
</feature>
<dbReference type="InterPro" id="IPR044298">
    <property type="entry name" value="MIG/MutY"/>
</dbReference>
<dbReference type="InterPro" id="IPR023170">
    <property type="entry name" value="HhH_base_excis_C"/>
</dbReference>
<dbReference type="OrthoDB" id="10248838at2759"/>
<keyword evidence="7 13" id="KW-0227">DNA damage</keyword>
<comment type="cofactor">
    <cofactor evidence="13">
        <name>[4Fe-4S] cluster</name>
        <dbReference type="ChEBI" id="CHEBI:49883"/>
    </cofactor>
    <text evidence="13">Binds 1 [4Fe-4S] cluster.</text>
</comment>
<keyword evidence="8" id="KW-0378">Hydrolase</keyword>
<evidence type="ECO:0000256" key="9">
    <source>
        <dbReference type="ARBA" id="ARBA00023004"/>
    </source>
</evidence>
<dbReference type="CDD" id="cd03431">
    <property type="entry name" value="NUDIX_DNA_Glycosylase_C-MutY"/>
    <property type="match status" value="1"/>
</dbReference>
<dbReference type="FunCoup" id="D7FM58">
    <property type="interactions" value="18"/>
</dbReference>
<dbReference type="GO" id="GO:0006284">
    <property type="term" value="P:base-excision repair"/>
    <property type="evidence" value="ECO:0007669"/>
    <property type="project" value="UniProtKB-UniRule"/>
</dbReference>
<dbReference type="Gene3D" id="1.10.1670.10">
    <property type="entry name" value="Helix-hairpin-Helix base-excision DNA repair enzymes (C-terminal)"/>
    <property type="match status" value="1"/>
</dbReference>
<evidence type="ECO:0000256" key="8">
    <source>
        <dbReference type="ARBA" id="ARBA00022801"/>
    </source>
</evidence>
<dbReference type="GO" id="GO:0051539">
    <property type="term" value="F:4 iron, 4 sulfur cluster binding"/>
    <property type="evidence" value="ECO:0007669"/>
    <property type="project" value="UniProtKB-UniRule"/>
</dbReference>
<evidence type="ECO:0000256" key="14">
    <source>
        <dbReference type="SAM" id="MobiDB-lite"/>
    </source>
</evidence>
<dbReference type="EMBL" id="FN648172">
    <property type="protein sequence ID" value="CBJ29881.1"/>
    <property type="molecule type" value="Genomic_DNA"/>
</dbReference>
<evidence type="ECO:0000256" key="1">
    <source>
        <dbReference type="ARBA" id="ARBA00000843"/>
    </source>
</evidence>
<keyword evidence="11" id="KW-0234">DNA repair</keyword>
<dbReference type="STRING" id="2880.D7FM58"/>
<evidence type="ECO:0000256" key="7">
    <source>
        <dbReference type="ARBA" id="ARBA00022763"/>
    </source>
</evidence>
<dbReference type="GO" id="GO:0032357">
    <property type="term" value="F:oxidized purine DNA binding"/>
    <property type="evidence" value="ECO:0007669"/>
    <property type="project" value="TreeGrafter"/>
</dbReference>
<feature type="domain" description="HhH-GPD" evidence="15">
    <location>
        <begin position="186"/>
        <end position="337"/>
    </location>
</feature>
<dbReference type="Gene3D" id="3.90.79.10">
    <property type="entry name" value="Nucleoside Triphosphate Pyrophosphohydrolase"/>
    <property type="match status" value="1"/>
</dbReference>
<keyword evidence="9 13" id="KW-0408">Iron</keyword>
<feature type="compositionally biased region" description="Low complexity" evidence="14">
    <location>
        <begin position="556"/>
        <end position="571"/>
    </location>
</feature>
<protein>
    <recommendedName>
        <fullName evidence="4 13">Adenine DNA glycosylase</fullName>
        <ecNumber evidence="3 13">3.2.2.31</ecNumber>
    </recommendedName>
</protein>
<comment type="function">
    <text evidence="13">Adenine glycosylase active on G-A mispairs.</text>
</comment>
<dbReference type="Pfam" id="PF00730">
    <property type="entry name" value="HhH-GPD"/>
    <property type="match status" value="1"/>
</dbReference>
<keyword evidence="10" id="KW-0411">Iron-sulfur</keyword>
<proteinExistence type="inferred from homology"/>
<dbReference type="SUPFAM" id="SSF55811">
    <property type="entry name" value="Nudix"/>
    <property type="match status" value="1"/>
</dbReference>
<dbReference type="OMA" id="CRPGDFN"/>
<feature type="compositionally biased region" description="Low complexity" evidence="14">
    <location>
        <begin position="74"/>
        <end position="90"/>
    </location>
</feature>
<dbReference type="Proteomes" id="UP000002630">
    <property type="component" value="Linkage Group LG31"/>
</dbReference>
<dbReference type="GO" id="GO:0005634">
    <property type="term" value="C:nucleus"/>
    <property type="evidence" value="ECO:0007669"/>
    <property type="project" value="TreeGrafter"/>
</dbReference>
<dbReference type="InterPro" id="IPR004036">
    <property type="entry name" value="Endonuclease-III-like_CS2"/>
</dbReference>
<feature type="compositionally biased region" description="Polar residues" evidence="14">
    <location>
        <begin position="588"/>
        <end position="599"/>
    </location>
</feature>
<evidence type="ECO:0000256" key="5">
    <source>
        <dbReference type="ARBA" id="ARBA00022485"/>
    </source>
</evidence>
<evidence type="ECO:0000256" key="12">
    <source>
        <dbReference type="ARBA" id="ARBA00023295"/>
    </source>
</evidence>
<dbReference type="InterPro" id="IPR000445">
    <property type="entry name" value="HhH_motif"/>
</dbReference>
<reference evidence="16 17" key="1">
    <citation type="journal article" date="2010" name="Nature">
        <title>The Ectocarpus genome and the independent evolution of multicellularity in brown algae.</title>
        <authorList>
            <person name="Cock J.M."/>
            <person name="Sterck L."/>
            <person name="Rouze P."/>
            <person name="Scornet D."/>
            <person name="Allen A.E."/>
            <person name="Amoutzias G."/>
            <person name="Anthouard V."/>
            <person name="Artiguenave F."/>
            <person name="Aury J.M."/>
            <person name="Badger J.H."/>
            <person name="Beszteri B."/>
            <person name="Billiau K."/>
            <person name="Bonnet E."/>
            <person name="Bothwell J.H."/>
            <person name="Bowler C."/>
            <person name="Boyen C."/>
            <person name="Brownlee C."/>
            <person name="Carrano C.J."/>
            <person name="Charrier B."/>
            <person name="Cho G.Y."/>
            <person name="Coelho S.M."/>
            <person name="Collen J."/>
            <person name="Corre E."/>
            <person name="Da Silva C."/>
            <person name="Delage L."/>
            <person name="Delaroque N."/>
            <person name="Dittami S.M."/>
            <person name="Doulbeau S."/>
            <person name="Elias M."/>
            <person name="Farnham G."/>
            <person name="Gachon C.M."/>
            <person name="Gschloessl B."/>
            <person name="Heesch S."/>
            <person name="Jabbari K."/>
            <person name="Jubin C."/>
            <person name="Kawai H."/>
            <person name="Kimura K."/>
            <person name="Kloareg B."/>
            <person name="Kupper F.C."/>
            <person name="Lang D."/>
            <person name="Le Bail A."/>
            <person name="Leblanc C."/>
            <person name="Lerouge P."/>
            <person name="Lohr M."/>
            <person name="Lopez P.J."/>
            <person name="Martens C."/>
            <person name="Maumus F."/>
            <person name="Michel G."/>
            <person name="Miranda-Saavedra D."/>
            <person name="Morales J."/>
            <person name="Moreau H."/>
            <person name="Motomura T."/>
            <person name="Nagasato C."/>
            <person name="Napoli C.A."/>
            <person name="Nelson D.R."/>
            <person name="Nyvall-Collen P."/>
            <person name="Peters A.F."/>
            <person name="Pommier C."/>
            <person name="Potin P."/>
            <person name="Poulain J."/>
            <person name="Quesneville H."/>
            <person name="Read B."/>
            <person name="Rensing S.A."/>
            <person name="Ritter A."/>
            <person name="Rousvoal S."/>
            <person name="Samanta M."/>
            <person name="Samson G."/>
            <person name="Schroeder D.C."/>
            <person name="Segurens B."/>
            <person name="Strittmatter M."/>
            <person name="Tonon T."/>
            <person name="Tregear J.W."/>
            <person name="Valentin K."/>
            <person name="von Dassow P."/>
            <person name="Yamagishi T."/>
            <person name="Van de Peer Y."/>
            <person name="Wincker P."/>
        </authorList>
    </citation>
    <scope>NUCLEOTIDE SEQUENCE [LARGE SCALE GENOMIC DNA]</scope>
    <source>
        <strain evidence="17">Ec32 / CCAP1310/4</strain>
    </source>
</reference>
<evidence type="ECO:0000313" key="16">
    <source>
        <dbReference type="EMBL" id="CBJ29881.1"/>
    </source>
</evidence>
<dbReference type="InterPro" id="IPR029119">
    <property type="entry name" value="MutY_C"/>
</dbReference>
<dbReference type="EMBL" id="FN649756">
    <property type="protein sequence ID" value="CBJ29881.1"/>
    <property type="molecule type" value="Genomic_DNA"/>
</dbReference>
<dbReference type="Gene3D" id="1.10.340.30">
    <property type="entry name" value="Hypothetical protein, domain 2"/>
    <property type="match status" value="1"/>
</dbReference>
<dbReference type="AlphaFoldDB" id="D7FM58"/>
<evidence type="ECO:0000256" key="3">
    <source>
        <dbReference type="ARBA" id="ARBA00012045"/>
    </source>
</evidence>
<dbReference type="FunFam" id="1.10.1670.10:FF:000002">
    <property type="entry name" value="Adenine DNA glycosylase"/>
    <property type="match status" value="1"/>
</dbReference>
<keyword evidence="12 13" id="KW-0326">Glycosidase</keyword>
<comment type="similarity">
    <text evidence="2 13">Belongs to the Nth/MutY family.</text>
</comment>
<evidence type="ECO:0000256" key="10">
    <source>
        <dbReference type="ARBA" id="ARBA00023014"/>
    </source>
</evidence>
<feature type="region of interest" description="Disordered" evidence="14">
    <location>
        <begin position="556"/>
        <end position="599"/>
    </location>
</feature>
<sequence>MMPRSPPKPLGAASYFDDIEELPAAFVRDYRQHQAVTYHAFTAEEVTMVRQGLLSWYDETRRRLPWRGDPPPWTRTSTPAASAAPGAATGRKGKTSKSAKEENPAQPRLTAFFGSKPKQQQQGQHPTEVARKRRSTGIASESELGLKQQRQQEGNDVLSLAVEEEQPSLLKRIPMSAYGTWVSEVMLQQTRVETVIDYYVKWMTLFPTPNDLAAASLEQVNKAWAGLGYYRRAKMLHEGAKKVVSDHSGCLPGTAKELKDLPGIGPYTAGAVASIAFGECEPLVDGNVIRVLARLRAIASDPKNAGLNKLCWDLAGSIVDPGRPGDFNQALMELGATVCTVKNPSCSACPVRTSCFAKKLTSAGSKGPKHAVGEDGMAVVPTAVTDFPRKAAKTLVKDQALSVSVVERDGPAGPQVLLVKRPETGLLAGQWECPCVMLRDGSEPRSSDAGNRARGTVVPSSDVPEKERLRLVDAFLFCDLGLSETLVRSRASVGTATHVFSHLRHTMQVERIEIASDPGMDDKFGTTSSRENRWVDVSDMGGVGITTGMKKVLALASKARASSSRSTSGAKKGTKRDAKRKLDEEPNQRTTKQTKGATK</sequence>